<dbReference type="AlphaFoldDB" id="A0A1D8UW54"/>
<evidence type="ECO:0000256" key="1">
    <source>
        <dbReference type="SAM" id="MobiDB-lite"/>
    </source>
</evidence>
<name>A0A1D8UW54_9PROT</name>
<dbReference type="EMBL" id="CP014674">
    <property type="protein sequence ID" value="AOX17874.1"/>
    <property type="molecule type" value="Genomic_DNA"/>
</dbReference>
<accession>A0A1D8UW54</accession>
<dbReference type="Proteomes" id="UP000179145">
    <property type="component" value="Chromosome"/>
</dbReference>
<evidence type="ECO:0000256" key="2">
    <source>
        <dbReference type="SAM" id="SignalP"/>
    </source>
</evidence>
<proteinExistence type="predicted"/>
<keyword evidence="2" id="KW-0732">Signal</keyword>
<protein>
    <submittedName>
        <fullName evidence="3">Uncharacterized protein</fullName>
    </submittedName>
</protein>
<feature type="region of interest" description="Disordered" evidence="1">
    <location>
        <begin position="20"/>
        <end position="64"/>
    </location>
</feature>
<dbReference type="PROSITE" id="PS51257">
    <property type="entry name" value="PROKAR_LIPOPROTEIN"/>
    <property type="match status" value="1"/>
</dbReference>
<feature type="signal peptide" evidence="2">
    <location>
        <begin position="1"/>
        <end position="25"/>
    </location>
</feature>
<gene>
    <name evidence="3" type="ORF">A0U89_12875</name>
</gene>
<dbReference type="KEGG" id="kba:A0U89_12875"/>
<keyword evidence="4" id="KW-1185">Reference proteome</keyword>
<sequence length="64" mass="6130">MRILSLTLASSAVALLSACAGPAPGSSNMNSQSTTAPTGSSSSQNATQMGGGIGSSGDTQGQRN</sequence>
<organism evidence="3 4">
    <name type="scientific">Kozakia baliensis</name>
    <dbReference type="NCBI Taxonomy" id="153496"/>
    <lineage>
        <taxon>Bacteria</taxon>
        <taxon>Pseudomonadati</taxon>
        <taxon>Pseudomonadota</taxon>
        <taxon>Alphaproteobacteria</taxon>
        <taxon>Acetobacterales</taxon>
        <taxon>Acetobacteraceae</taxon>
        <taxon>Kozakia</taxon>
    </lineage>
</organism>
<feature type="compositionally biased region" description="Polar residues" evidence="1">
    <location>
        <begin position="25"/>
        <end position="48"/>
    </location>
</feature>
<dbReference type="RefSeq" id="WP_070403400.1">
    <property type="nucleotide sequence ID" value="NZ_BJVW01000005.1"/>
</dbReference>
<evidence type="ECO:0000313" key="3">
    <source>
        <dbReference type="EMBL" id="AOX17874.1"/>
    </source>
</evidence>
<feature type="chain" id="PRO_5043433530" evidence="2">
    <location>
        <begin position="26"/>
        <end position="64"/>
    </location>
</feature>
<dbReference type="STRING" id="153496.A0U89_12875"/>
<reference evidence="3 4" key="1">
    <citation type="journal article" date="2016" name="Microb. Cell Fact.">
        <title>Dissection of exopolysaccharide biosynthesis in Kozakia baliensis.</title>
        <authorList>
            <person name="Brandt J.U."/>
            <person name="Jakob F."/>
            <person name="Behr J."/>
            <person name="Geissler A.J."/>
            <person name="Vogel R.F."/>
        </authorList>
    </citation>
    <scope>NUCLEOTIDE SEQUENCE [LARGE SCALE GENOMIC DNA]</scope>
    <source>
        <strain evidence="3 4">DSM 14400</strain>
    </source>
</reference>
<evidence type="ECO:0000313" key="4">
    <source>
        <dbReference type="Proteomes" id="UP000179145"/>
    </source>
</evidence>